<evidence type="ECO:0000256" key="1">
    <source>
        <dbReference type="SAM" id="Coils"/>
    </source>
</evidence>
<feature type="compositionally biased region" description="Polar residues" evidence="2">
    <location>
        <begin position="170"/>
        <end position="182"/>
    </location>
</feature>
<proteinExistence type="predicted"/>
<dbReference type="EMBL" id="KV425645">
    <property type="protein sequence ID" value="KZT19279.1"/>
    <property type="molecule type" value="Genomic_DNA"/>
</dbReference>
<feature type="coiled-coil region" evidence="1">
    <location>
        <begin position="105"/>
        <end position="134"/>
    </location>
</feature>
<name>A0A165N7M6_9AGAM</name>
<dbReference type="AlphaFoldDB" id="A0A165N7M6"/>
<feature type="compositionally biased region" description="Low complexity" evidence="2">
    <location>
        <begin position="244"/>
        <end position="255"/>
    </location>
</feature>
<keyword evidence="1" id="KW-0175">Coiled coil</keyword>
<evidence type="ECO:0000313" key="3">
    <source>
        <dbReference type="EMBL" id="KZT19279.1"/>
    </source>
</evidence>
<organism evidence="3 4">
    <name type="scientific">Neolentinus lepideus HHB14362 ss-1</name>
    <dbReference type="NCBI Taxonomy" id="1314782"/>
    <lineage>
        <taxon>Eukaryota</taxon>
        <taxon>Fungi</taxon>
        <taxon>Dikarya</taxon>
        <taxon>Basidiomycota</taxon>
        <taxon>Agaricomycotina</taxon>
        <taxon>Agaricomycetes</taxon>
        <taxon>Gloeophyllales</taxon>
        <taxon>Gloeophyllaceae</taxon>
        <taxon>Neolentinus</taxon>
    </lineage>
</organism>
<feature type="region of interest" description="Disordered" evidence="2">
    <location>
        <begin position="1"/>
        <end position="72"/>
    </location>
</feature>
<keyword evidence="4" id="KW-1185">Reference proteome</keyword>
<feature type="region of interest" description="Disordered" evidence="2">
    <location>
        <begin position="169"/>
        <end position="311"/>
    </location>
</feature>
<sequence length="638" mass="72883">MTSELSDALNPYAAQHRTRNNNEYNQFLNPPQPVVQQPRPYVPHRSELELAIAEPPSPRPPPQPRPLPRSDGINVNAVQELFRVIAASKEANEQERKRRIAWEQEQEAKQTQREAELERQLAEMRQELASLKAYVVVLPALLRSSNSGAPILPQIQAVPTPAPPYIQPVSPISQSSYSQATPAQAHALVNHSSSAVPATHPLSPISQPPSRPLPLFVEGSSTRPLGDDYNPDFHQDARDTITESSPSVFSSPQFQRAEPPLRGELSTEAEISSIVPRRRRRMSLNQPTDGDDEGSYGDSGDERSERPLKRLNHHDTRILTIQHAMRLQILRSMRLENDQRLPDNHIEGAPLGPDEAVRFVWLKTVRQSEHNANMRKRVLEELKANRKTTYKYVPESDFNDKTLEAVFEQAFTTFRHKFKAQKDVTIAQKHKSKESNKAVKVRRHSRKKLKLTNRVDARKRINGFAHETFDGAFQVECMSSEDSMDEEIRFGAPRMQDKGQVLRIRGLLWRSSRLQRLFGLLDEDDQADKSLKPKRGIGRKERCIGPPRDGMPPKGVARWMISRRWLRTMELSQPQFSQIIQDIIVDHPDFDWEHFYALGDESDDEYGPQDYGLQQTQYVPIPYQDTSYSLQYALAPVS</sequence>
<dbReference type="InParanoid" id="A0A165N7M6"/>
<feature type="compositionally biased region" description="Basic and acidic residues" evidence="2">
    <location>
        <begin position="231"/>
        <end position="241"/>
    </location>
</feature>
<feature type="compositionally biased region" description="Pro residues" evidence="2">
    <location>
        <begin position="55"/>
        <end position="67"/>
    </location>
</feature>
<dbReference type="STRING" id="1314782.A0A165N7M6"/>
<dbReference type="Proteomes" id="UP000076761">
    <property type="component" value="Unassembled WGS sequence"/>
</dbReference>
<reference evidence="3 4" key="1">
    <citation type="journal article" date="2016" name="Mol. Biol. Evol.">
        <title>Comparative Genomics of Early-Diverging Mushroom-Forming Fungi Provides Insights into the Origins of Lignocellulose Decay Capabilities.</title>
        <authorList>
            <person name="Nagy L.G."/>
            <person name="Riley R."/>
            <person name="Tritt A."/>
            <person name="Adam C."/>
            <person name="Daum C."/>
            <person name="Floudas D."/>
            <person name="Sun H."/>
            <person name="Yadav J.S."/>
            <person name="Pangilinan J."/>
            <person name="Larsson K.H."/>
            <person name="Matsuura K."/>
            <person name="Barry K."/>
            <person name="Labutti K."/>
            <person name="Kuo R."/>
            <person name="Ohm R.A."/>
            <person name="Bhattacharya S.S."/>
            <person name="Shirouzu T."/>
            <person name="Yoshinaga Y."/>
            <person name="Martin F.M."/>
            <person name="Grigoriev I.V."/>
            <person name="Hibbett D.S."/>
        </authorList>
    </citation>
    <scope>NUCLEOTIDE SEQUENCE [LARGE SCALE GENOMIC DNA]</scope>
    <source>
        <strain evidence="3 4">HHB14362 ss-1</strain>
    </source>
</reference>
<evidence type="ECO:0000313" key="4">
    <source>
        <dbReference type="Proteomes" id="UP000076761"/>
    </source>
</evidence>
<protein>
    <submittedName>
        <fullName evidence="3">Uncharacterized protein</fullName>
    </submittedName>
</protein>
<accession>A0A165N7M6</accession>
<dbReference type="OrthoDB" id="3358418at2759"/>
<evidence type="ECO:0000256" key="2">
    <source>
        <dbReference type="SAM" id="MobiDB-lite"/>
    </source>
</evidence>
<gene>
    <name evidence="3" type="ORF">NEOLEDRAFT_982239</name>
</gene>
<feature type="compositionally biased region" description="Basic and acidic residues" evidence="2">
    <location>
        <begin position="300"/>
        <end position="311"/>
    </location>
</feature>